<evidence type="ECO:0000313" key="1">
    <source>
        <dbReference type="EMBL" id="KAH7930007.1"/>
    </source>
</evidence>
<accession>A0ACB8BX07</accession>
<name>A0ACB8BX07_9AGAM</name>
<keyword evidence="2" id="KW-1185">Reference proteome</keyword>
<gene>
    <name evidence="1" type="ORF">BV22DRAFT_97142</name>
</gene>
<dbReference type="EMBL" id="MU266336">
    <property type="protein sequence ID" value="KAH7930007.1"/>
    <property type="molecule type" value="Genomic_DNA"/>
</dbReference>
<proteinExistence type="predicted"/>
<dbReference type="Proteomes" id="UP000790709">
    <property type="component" value="Unassembled WGS sequence"/>
</dbReference>
<reference evidence="1" key="1">
    <citation type="journal article" date="2021" name="New Phytol.">
        <title>Evolutionary innovations through gain and loss of genes in the ectomycorrhizal Boletales.</title>
        <authorList>
            <person name="Wu G."/>
            <person name="Miyauchi S."/>
            <person name="Morin E."/>
            <person name="Kuo A."/>
            <person name="Drula E."/>
            <person name="Varga T."/>
            <person name="Kohler A."/>
            <person name="Feng B."/>
            <person name="Cao Y."/>
            <person name="Lipzen A."/>
            <person name="Daum C."/>
            <person name="Hundley H."/>
            <person name="Pangilinan J."/>
            <person name="Johnson J."/>
            <person name="Barry K."/>
            <person name="LaButti K."/>
            <person name="Ng V."/>
            <person name="Ahrendt S."/>
            <person name="Min B."/>
            <person name="Choi I.G."/>
            <person name="Park H."/>
            <person name="Plett J.M."/>
            <person name="Magnuson J."/>
            <person name="Spatafora J.W."/>
            <person name="Nagy L.G."/>
            <person name="Henrissat B."/>
            <person name="Grigoriev I.V."/>
            <person name="Yang Z.L."/>
            <person name="Xu J."/>
            <person name="Martin F.M."/>
        </authorList>
    </citation>
    <scope>NUCLEOTIDE SEQUENCE</scope>
    <source>
        <strain evidence="1">KUC20120723A-06</strain>
    </source>
</reference>
<evidence type="ECO:0000313" key="2">
    <source>
        <dbReference type="Proteomes" id="UP000790709"/>
    </source>
</evidence>
<protein>
    <submittedName>
        <fullName evidence="1">Uncharacterized protein</fullName>
    </submittedName>
</protein>
<comment type="caution">
    <text evidence="1">The sequence shown here is derived from an EMBL/GenBank/DDBJ whole genome shotgun (WGS) entry which is preliminary data.</text>
</comment>
<organism evidence="1 2">
    <name type="scientific">Leucogyrophana mollusca</name>
    <dbReference type="NCBI Taxonomy" id="85980"/>
    <lineage>
        <taxon>Eukaryota</taxon>
        <taxon>Fungi</taxon>
        <taxon>Dikarya</taxon>
        <taxon>Basidiomycota</taxon>
        <taxon>Agaricomycotina</taxon>
        <taxon>Agaricomycetes</taxon>
        <taxon>Agaricomycetidae</taxon>
        <taxon>Boletales</taxon>
        <taxon>Boletales incertae sedis</taxon>
        <taxon>Leucogyrophana</taxon>
    </lineage>
</organism>
<sequence length="116" mass="12881">MAKAWPRLQILDITRADSQGKTSGITFKGLLSLLRICRDLTTLGIVIDATAIQPHWLIPDESIQNTLIRKINVNFSAIKQPAYVAAILSAALPNLLAIRSGPVYVTGSPKYRRRWK</sequence>